<evidence type="ECO:0000259" key="12">
    <source>
        <dbReference type="PROSITE" id="PS51674"/>
    </source>
</evidence>
<dbReference type="PANTHER" id="PTHR38839:SF4">
    <property type="entry name" value="TRANSCRIPTIONAL REGULATOR WHIB"/>
    <property type="match status" value="1"/>
</dbReference>
<comment type="subcellular location">
    <subcellularLocation>
        <location evidence="1 11">Cytoplasm</location>
    </subcellularLocation>
</comment>
<dbReference type="Pfam" id="PF02467">
    <property type="entry name" value="Whib"/>
    <property type="match status" value="1"/>
</dbReference>
<sequence>MASSVESRMAAILESLPRVPEWMALGRCGAADPDSWFPEKNSAAAAKAVCRNCEVVEQCLSYALDNNEPHGVWGGKSVRERARMRRDGRAA</sequence>
<evidence type="ECO:0000256" key="11">
    <source>
        <dbReference type="HAMAP-Rule" id="MF_01479"/>
    </source>
</evidence>
<keyword evidence="10 11" id="KW-0804">Transcription</keyword>
<feature type="binding site" evidence="11">
    <location>
        <position position="50"/>
    </location>
    <ligand>
        <name>[4Fe-4S] cluster</name>
        <dbReference type="ChEBI" id="CHEBI:49883"/>
    </ligand>
</feature>
<evidence type="ECO:0000256" key="2">
    <source>
        <dbReference type="ARBA" id="ARBA00006597"/>
    </source>
</evidence>
<evidence type="ECO:0000256" key="4">
    <source>
        <dbReference type="ARBA" id="ARBA00022723"/>
    </source>
</evidence>
<evidence type="ECO:0000256" key="7">
    <source>
        <dbReference type="ARBA" id="ARBA00023015"/>
    </source>
</evidence>
<evidence type="ECO:0000313" key="13">
    <source>
        <dbReference type="EMBL" id="MCF3939946.1"/>
    </source>
</evidence>
<keyword evidence="4 11" id="KW-0479">Metal-binding</keyword>
<evidence type="ECO:0000256" key="3">
    <source>
        <dbReference type="ARBA" id="ARBA00022485"/>
    </source>
</evidence>
<comment type="PTM">
    <text evidence="11">Upon Fe-S cluster removal intramolecular disulfide bonds are formed.</text>
</comment>
<keyword evidence="8 11" id="KW-0238">DNA-binding</keyword>
<keyword evidence="6 11" id="KW-0411">Iron-sulfur</keyword>
<dbReference type="HAMAP" id="MF_01479">
    <property type="entry name" value="WhiB"/>
    <property type="match status" value="1"/>
</dbReference>
<keyword evidence="3 11" id="KW-0004">4Fe-4S</keyword>
<evidence type="ECO:0000256" key="10">
    <source>
        <dbReference type="ARBA" id="ARBA00023163"/>
    </source>
</evidence>
<gene>
    <name evidence="11" type="primary">whiB</name>
    <name evidence="13" type="ORF">L1892_16335</name>
</gene>
<evidence type="ECO:0000313" key="14">
    <source>
        <dbReference type="Proteomes" id="UP001108089"/>
    </source>
</evidence>
<evidence type="ECO:0000256" key="9">
    <source>
        <dbReference type="ARBA" id="ARBA00023157"/>
    </source>
</evidence>
<organism evidence="13 14">
    <name type="scientific">Gordonia tangerina</name>
    <dbReference type="NCBI Taxonomy" id="2911060"/>
    <lineage>
        <taxon>Bacteria</taxon>
        <taxon>Bacillati</taxon>
        <taxon>Actinomycetota</taxon>
        <taxon>Actinomycetes</taxon>
        <taxon>Mycobacteriales</taxon>
        <taxon>Gordoniaceae</taxon>
        <taxon>Gordonia</taxon>
    </lineage>
</organism>
<feature type="domain" description="4Fe-4S Wbl-type" evidence="12">
    <location>
        <begin position="27"/>
        <end position="83"/>
    </location>
</feature>
<feature type="binding site" evidence="11">
    <location>
        <position position="53"/>
    </location>
    <ligand>
        <name>[4Fe-4S] cluster</name>
        <dbReference type="ChEBI" id="CHEBI:49883"/>
    </ligand>
</feature>
<proteinExistence type="inferred from homology"/>
<dbReference type="PANTHER" id="PTHR38839">
    <property type="entry name" value="TRANSCRIPTIONAL REGULATOR WHID-RELATED"/>
    <property type="match status" value="1"/>
</dbReference>
<dbReference type="Proteomes" id="UP001108089">
    <property type="component" value="Unassembled WGS sequence"/>
</dbReference>
<feature type="binding site" evidence="11">
    <location>
        <position position="59"/>
    </location>
    <ligand>
        <name>[4Fe-4S] cluster</name>
        <dbReference type="ChEBI" id="CHEBI:49883"/>
    </ligand>
</feature>
<comment type="similarity">
    <text evidence="2 11">Belongs to the WhiB family.</text>
</comment>
<keyword evidence="11" id="KW-0963">Cytoplasm</keyword>
<feature type="binding site" evidence="11">
    <location>
        <position position="28"/>
    </location>
    <ligand>
        <name>[4Fe-4S] cluster</name>
        <dbReference type="ChEBI" id="CHEBI:49883"/>
    </ligand>
</feature>
<dbReference type="RefSeq" id="WP_235724672.1">
    <property type="nucleotide sequence ID" value="NZ_JAKGCU010000016.1"/>
</dbReference>
<keyword evidence="9 11" id="KW-1015">Disulfide bond</keyword>
<keyword evidence="5 11" id="KW-0408">Iron</keyword>
<name>A0ABS9DPS4_9ACTN</name>
<dbReference type="InterPro" id="IPR003482">
    <property type="entry name" value="Whib"/>
</dbReference>
<dbReference type="PROSITE" id="PS51674">
    <property type="entry name" value="4FE4S_WBL"/>
    <property type="match status" value="1"/>
</dbReference>
<dbReference type="InterPro" id="IPR034768">
    <property type="entry name" value="4FE4S_WBL"/>
</dbReference>
<comment type="cofactor">
    <cofactor evidence="11">
        <name>[4Fe-4S] cluster</name>
        <dbReference type="ChEBI" id="CHEBI:49883"/>
    </cofactor>
    <text evidence="11">Binds 1 [4Fe-4S] cluster per subunit. Following nitrosylation of the [4Fe-4S] cluster binds 1 [4Fe-8(NO)] cluster per subunit.</text>
</comment>
<dbReference type="EMBL" id="JAKGCU010000016">
    <property type="protein sequence ID" value="MCF3939946.1"/>
    <property type="molecule type" value="Genomic_DNA"/>
</dbReference>
<accession>A0ABS9DPS4</accession>
<evidence type="ECO:0000256" key="5">
    <source>
        <dbReference type="ARBA" id="ARBA00023004"/>
    </source>
</evidence>
<evidence type="ECO:0000256" key="6">
    <source>
        <dbReference type="ARBA" id="ARBA00023014"/>
    </source>
</evidence>
<evidence type="ECO:0000256" key="1">
    <source>
        <dbReference type="ARBA" id="ARBA00004496"/>
    </source>
</evidence>
<keyword evidence="7 11" id="KW-0805">Transcription regulation</keyword>
<comment type="caution">
    <text evidence="13">The sequence shown here is derived from an EMBL/GenBank/DDBJ whole genome shotgun (WGS) entry which is preliminary data.</text>
</comment>
<keyword evidence="14" id="KW-1185">Reference proteome</keyword>
<comment type="function">
    <text evidence="11">Acts as a transcriptional regulator. Probably redox-responsive. The apo- but not holo-form probably binds DNA.</text>
</comment>
<evidence type="ECO:0000256" key="8">
    <source>
        <dbReference type="ARBA" id="ARBA00023125"/>
    </source>
</evidence>
<comment type="PTM">
    <text evidence="11">The Fe-S cluster can be nitrosylated by nitric oxide (NO).</text>
</comment>
<protein>
    <recommendedName>
        <fullName evidence="11">Transcriptional regulator WhiB</fullName>
    </recommendedName>
</protein>
<reference evidence="13" key="1">
    <citation type="submission" date="2022-01" db="EMBL/GenBank/DDBJ databases">
        <title>Gordonia xiamenensis sp. nov., isolated from surface seawater in Xiamen.</title>
        <authorList>
            <person name="He Y.F."/>
        </authorList>
    </citation>
    <scope>NUCLEOTIDE SEQUENCE</scope>
    <source>
        <strain evidence="13">GW1C4-4</strain>
    </source>
</reference>